<keyword evidence="2" id="KW-1185">Reference proteome</keyword>
<dbReference type="Proteomes" id="UP000799764">
    <property type="component" value="Unassembled WGS sequence"/>
</dbReference>
<dbReference type="EMBL" id="MU001497">
    <property type="protein sequence ID" value="KAF2447057.1"/>
    <property type="molecule type" value="Genomic_DNA"/>
</dbReference>
<evidence type="ECO:0000313" key="1">
    <source>
        <dbReference type="EMBL" id="KAF2447057.1"/>
    </source>
</evidence>
<protein>
    <submittedName>
        <fullName evidence="1">Uncharacterized protein</fullName>
    </submittedName>
</protein>
<organism evidence="1 2">
    <name type="scientific">Karstenula rhodostoma CBS 690.94</name>
    <dbReference type="NCBI Taxonomy" id="1392251"/>
    <lineage>
        <taxon>Eukaryota</taxon>
        <taxon>Fungi</taxon>
        <taxon>Dikarya</taxon>
        <taxon>Ascomycota</taxon>
        <taxon>Pezizomycotina</taxon>
        <taxon>Dothideomycetes</taxon>
        <taxon>Pleosporomycetidae</taxon>
        <taxon>Pleosporales</taxon>
        <taxon>Massarineae</taxon>
        <taxon>Didymosphaeriaceae</taxon>
        <taxon>Karstenula</taxon>
    </lineage>
</organism>
<dbReference type="AlphaFoldDB" id="A0A9P4PN83"/>
<sequence length="89" mass="10024">MLRAAGGFVLALALCYKSTTLSLLCLLRRCLSYQCFSNLSAYQLRVESFELEGPISHKNEASKYKQDNAPHSLYGAELLFRVCHDVVHL</sequence>
<gene>
    <name evidence="1" type="ORF">P171DRAFT_429989</name>
</gene>
<accession>A0A9P4PN83</accession>
<comment type="caution">
    <text evidence="1">The sequence shown here is derived from an EMBL/GenBank/DDBJ whole genome shotgun (WGS) entry which is preliminary data.</text>
</comment>
<name>A0A9P4PN83_9PLEO</name>
<reference evidence="1" key="1">
    <citation type="journal article" date="2020" name="Stud. Mycol.">
        <title>101 Dothideomycetes genomes: a test case for predicting lifestyles and emergence of pathogens.</title>
        <authorList>
            <person name="Haridas S."/>
            <person name="Albert R."/>
            <person name="Binder M."/>
            <person name="Bloem J."/>
            <person name="Labutti K."/>
            <person name="Salamov A."/>
            <person name="Andreopoulos B."/>
            <person name="Baker S."/>
            <person name="Barry K."/>
            <person name="Bills G."/>
            <person name="Bluhm B."/>
            <person name="Cannon C."/>
            <person name="Castanera R."/>
            <person name="Culley D."/>
            <person name="Daum C."/>
            <person name="Ezra D."/>
            <person name="Gonzalez J."/>
            <person name="Henrissat B."/>
            <person name="Kuo A."/>
            <person name="Liang C."/>
            <person name="Lipzen A."/>
            <person name="Lutzoni F."/>
            <person name="Magnuson J."/>
            <person name="Mondo S."/>
            <person name="Nolan M."/>
            <person name="Ohm R."/>
            <person name="Pangilinan J."/>
            <person name="Park H.-J."/>
            <person name="Ramirez L."/>
            <person name="Alfaro M."/>
            <person name="Sun H."/>
            <person name="Tritt A."/>
            <person name="Yoshinaga Y."/>
            <person name="Zwiers L.-H."/>
            <person name="Turgeon B."/>
            <person name="Goodwin S."/>
            <person name="Spatafora J."/>
            <person name="Crous P."/>
            <person name="Grigoriev I."/>
        </authorList>
    </citation>
    <scope>NUCLEOTIDE SEQUENCE</scope>
    <source>
        <strain evidence="1">CBS 690.94</strain>
    </source>
</reference>
<evidence type="ECO:0000313" key="2">
    <source>
        <dbReference type="Proteomes" id="UP000799764"/>
    </source>
</evidence>
<proteinExistence type="predicted"/>